<dbReference type="CDD" id="cd04657">
    <property type="entry name" value="Piwi_ago-like"/>
    <property type="match status" value="1"/>
</dbReference>
<evidence type="ECO:0000256" key="6">
    <source>
        <dbReference type="ARBA" id="ARBA00023274"/>
    </source>
</evidence>
<evidence type="ECO:0000259" key="8">
    <source>
        <dbReference type="PROSITE" id="PS50821"/>
    </source>
</evidence>
<dbReference type="Gene3D" id="3.40.50.2300">
    <property type="match status" value="1"/>
</dbReference>
<dbReference type="PANTHER" id="PTHR22891">
    <property type="entry name" value="EUKARYOTIC TRANSLATION INITIATION FACTOR 2C"/>
    <property type="match status" value="1"/>
</dbReference>
<dbReference type="InterPro" id="IPR014811">
    <property type="entry name" value="ArgoL1"/>
</dbReference>
<dbReference type="SUPFAM" id="SSF53098">
    <property type="entry name" value="Ribonuclease H-like"/>
    <property type="match status" value="1"/>
</dbReference>
<evidence type="ECO:0000313" key="10">
    <source>
        <dbReference type="Proteomes" id="UP000694853"/>
    </source>
</evidence>
<feature type="compositionally biased region" description="Basic and acidic residues" evidence="7">
    <location>
        <begin position="31"/>
        <end position="40"/>
    </location>
</feature>
<accession>A0A8B8K397</accession>
<evidence type="ECO:0000256" key="7">
    <source>
        <dbReference type="SAM" id="MobiDB-lite"/>
    </source>
</evidence>
<dbReference type="Gene3D" id="3.30.420.10">
    <property type="entry name" value="Ribonuclease H-like superfamily/Ribonuclease H"/>
    <property type="match status" value="1"/>
</dbReference>
<evidence type="ECO:0000256" key="3">
    <source>
        <dbReference type="ARBA" id="ARBA00022845"/>
    </source>
</evidence>
<sequence>METRDRGREQPGGYGGRGTRQPPEEPTLQPEWRRAGERQQELILQPEWRRRRPSGSPSESSNRGSEEEILLQPEWRRSKPNATASGSVWEPEWRRSRPTATAFPWNQNYGVQKQGGTSSGGVEKGRDANDSWRPASGIFTVQLSIFLADSVVSKLEGLQISKQLVVSSCALEKKDRISPIRRPDNGGTLAILMSRLRVNHFPVNFNPESIIMHYNVDVKPKFISKFGQPQKLSKSDLSMIREKLFSDDPERLPLEMTAHDGAKNIFSAVQLPEETFTVDISDGEDEKTLSYSVSLTLVNKLRLRKLMDYLNGHTFSIPRDILQGMDVMVKENPARRTVSVGRHFYPTNPPLVAKDLHHGIIAVGGFQHSLKPTSQGLSLCVDYSVLAFRKRMSVLDFLHDRIDNFKLDEFENFRKYVEEALIGLKVNVTHRKSKNKYIISRLTPMITRYVTFPIDNTDGWRPSKDVSLLSFFKDKYGKDIMYKDIPCLDLGKDNKKNYVPMEFCVLVEGQRYPKERLDGVAAKTLKAMSLAHPNERECVIQKMVQSSDGPCGGDLIQNFGMIVNTNMTTIIGRVIGPPELKLGDPNGKIIKTTVDMEKCHWNLAGRSMVEGKPIENWAILDFTSFGPFKYKLRAKEFIQKFIGKYKKLGIYMQEPIWYEESSMKILANYDLLFELLVKINNICKYNQGHLQFLLCVMAKKSTGYKYLKWISETKVGIVTQCCLSNSANEGEDKFYSNLALKINAKLGGSNVELSNRLPYFESEGHVMFVGADVNHPGSRDTRSPSIAAVVATVNWPAANRYAARVSPQYNRSEKILNFGEVCLELVACYKRMNGVRPEKIVVFRDGVSEYQFDMVLNEELLDLKRAFQRLNYFPTVTLIVAQKRHQTRLFPEGWRDGSSSGNILPGTVVDTKVTHPFEFDFYLCSYYGSLGTSKPTHYHVLWDEHKFTSDELQKLIYDMCFTFARCTKPVSLVPPVYYADLAAYRGRLYHEARIGMQSLKSAASASSTDASSVSQTASFEQGFYRLHADLENIMFFI</sequence>
<dbReference type="InterPro" id="IPR036397">
    <property type="entry name" value="RNaseH_sf"/>
</dbReference>
<name>A0A8B8K397_ABRPR</name>
<dbReference type="InterPro" id="IPR003165">
    <property type="entry name" value="Piwi"/>
</dbReference>
<dbReference type="InterPro" id="IPR032474">
    <property type="entry name" value="Argonaute_N"/>
</dbReference>
<evidence type="ECO:0000256" key="4">
    <source>
        <dbReference type="ARBA" id="ARBA00022884"/>
    </source>
</evidence>
<dbReference type="GO" id="GO:0031047">
    <property type="term" value="P:regulatory ncRNA-mediated gene silencing"/>
    <property type="evidence" value="ECO:0007669"/>
    <property type="project" value="UniProtKB-KW"/>
</dbReference>
<keyword evidence="2" id="KW-0678">Repressor</keyword>
<protein>
    <submittedName>
        <fullName evidence="11">Protein argonaute 2-like</fullName>
    </submittedName>
</protein>
<dbReference type="PROSITE" id="PS50822">
    <property type="entry name" value="PIWI"/>
    <property type="match status" value="1"/>
</dbReference>
<dbReference type="OrthoDB" id="10252740at2759"/>
<dbReference type="InterPro" id="IPR045246">
    <property type="entry name" value="Piwi_ago-like"/>
</dbReference>
<organism evidence="10 11">
    <name type="scientific">Abrus precatorius</name>
    <name type="common">Indian licorice</name>
    <name type="synonym">Glycine abrus</name>
    <dbReference type="NCBI Taxonomy" id="3816"/>
    <lineage>
        <taxon>Eukaryota</taxon>
        <taxon>Viridiplantae</taxon>
        <taxon>Streptophyta</taxon>
        <taxon>Embryophyta</taxon>
        <taxon>Tracheophyta</taxon>
        <taxon>Spermatophyta</taxon>
        <taxon>Magnoliopsida</taxon>
        <taxon>eudicotyledons</taxon>
        <taxon>Gunneridae</taxon>
        <taxon>Pentapetalae</taxon>
        <taxon>rosids</taxon>
        <taxon>fabids</taxon>
        <taxon>Fabales</taxon>
        <taxon>Fabaceae</taxon>
        <taxon>Papilionoideae</taxon>
        <taxon>50 kb inversion clade</taxon>
        <taxon>NPAAA clade</taxon>
        <taxon>indigoferoid/millettioid clade</taxon>
        <taxon>Abreae</taxon>
        <taxon>Abrus</taxon>
    </lineage>
</organism>
<feature type="compositionally biased region" description="Low complexity" evidence="7">
    <location>
        <begin position="54"/>
        <end position="63"/>
    </location>
</feature>
<feature type="region of interest" description="Disordered" evidence="7">
    <location>
        <begin position="1"/>
        <end position="126"/>
    </location>
</feature>
<dbReference type="GO" id="GO:1990904">
    <property type="term" value="C:ribonucleoprotein complex"/>
    <property type="evidence" value="ECO:0007669"/>
    <property type="project" value="UniProtKB-KW"/>
</dbReference>
<dbReference type="CDD" id="cd02846">
    <property type="entry name" value="PAZ_argonaute_like"/>
    <property type="match status" value="1"/>
</dbReference>
<keyword evidence="4" id="KW-0694">RNA-binding</keyword>
<keyword evidence="10" id="KW-1185">Reference proteome</keyword>
<dbReference type="SMART" id="SM01163">
    <property type="entry name" value="DUF1785"/>
    <property type="match status" value="1"/>
</dbReference>
<reference evidence="11" key="2">
    <citation type="submission" date="2025-08" db="UniProtKB">
        <authorList>
            <consortium name="RefSeq"/>
        </authorList>
    </citation>
    <scope>IDENTIFICATION</scope>
    <source>
        <tissue evidence="11">Young leaves</tissue>
    </source>
</reference>
<dbReference type="KEGG" id="aprc:113852206"/>
<keyword evidence="3" id="KW-0810">Translation regulation</keyword>
<evidence type="ECO:0000259" key="9">
    <source>
        <dbReference type="PROSITE" id="PS50822"/>
    </source>
</evidence>
<dbReference type="FunFam" id="2.170.260.10:FF:000008">
    <property type="entry name" value="Protein argonaute 7"/>
    <property type="match status" value="1"/>
</dbReference>
<feature type="domain" description="Piwi" evidence="9">
    <location>
        <begin position="692"/>
        <end position="991"/>
    </location>
</feature>
<dbReference type="RefSeq" id="XP_027338247.1">
    <property type="nucleotide sequence ID" value="XM_027482446.1"/>
</dbReference>
<evidence type="ECO:0000256" key="5">
    <source>
        <dbReference type="ARBA" id="ARBA00023158"/>
    </source>
</evidence>
<dbReference type="Pfam" id="PF08699">
    <property type="entry name" value="ArgoL1"/>
    <property type="match status" value="1"/>
</dbReference>
<dbReference type="SMART" id="SM00950">
    <property type="entry name" value="Piwi"/>
    <property type="match status" value="1"/>
</dbReference>
<evidence type="ECO:0000256" key="2">
    <source>
        <dbReference type="ARBA" id="ARBA00022491"/>
    </source>
</evidence>
<feature type="domain" description="PAZ" evidence="8">
    <location>
        <begin position="393"/>
        <end position="508"/>
    </location>
</feature>
<dbReference type="InterPro" id="IPR003100">
    <property type="entry name" value="PAZ_dom"/>
</dbReference>
<proteinExistence type="inferred from homology"/>
<dbReference type="Pfam" id="PF16486">
    <property type="entry name" value="ArgoN"/>
    <property type="match status" value="1"/>
</dbReference>
<dbReference type="Pfam" id="PF02171">
    <property type="entry name" value="Piwi"/>
    <property type="match status" value="1"/>
</dbReference>
<reference evidence="10" key="1">
    <citation type="journal article" date="2019" name="Toxins">
        <title>Detection of Abrin-Like and Prepropulchellin-Like Toxin Genes and Transcripts Using Whole Genome Sequencing and Full-Length Transcript Sequencing of Abrus precatorius.</title>
        <authorList>
            <person name="Hovde B.T."/>
            <person name="Daligault H.E."/>
            <person name="Hanschen E.R."/>
            <person name="Kunde Y.A."/>
            <person name="Johnson M.B."/>
            <person name="Starkenburg S.R."/>
            <person name="Johnson S.L."/>
        </authorList>
    </citation>
    <scope>NUCLEOTIDE SEQUENCE [LARGE SCALE GENOMIC DNA]</scope>
</reference>
<dbReference type="Pfam" id="PF02170">
    <property type="entry name" value="PAZ"/>
    <property type="match status" value="1"/>
</dbReference>
<keyword evidence="6" id="KW-0687">Ribonucleoprotein</keyword>
<dbReference type="InterPro" id="IPR012337">
    <property type="entry name" value="RNaseH-like_sf"/>
</dbReference>
<dbReference type="InterPro" id="IPR036085">
    <property type="entry name" value="PAZ_dom_sf"/>
</dbReference>
<dbReference type="GO" id="GO:0051607">
    <property type="term" value="P:defense response to virus"/>
    <property type="evidence" value="ECO:0007669"/>
    <property type="project" value="UniProtKB-ARBA"/>
</dbReference>
<dbReference type="Proteomes" id="UP000694853">
    <property type="component" value="Unplaced"/>
</dbReference>
<evidence type="ECO:0000256" key="1">
    <source>
        <dbReference type="ARBA" id="ARBA00008201"/>
    </source>
</evidence>
<dbReference type="GeneID" id="113852206"/>
<dbReference type="Gene3D" id="2.170.260.10">
    <property type="entry name" value="paz domain"/>
    <property type="match status" value="1"/>
</dbReference>
<dbReference type="GO" id="GO:0003723">
    <property type="term" value="F:RNA binding"/>
    <property type="evidence" value="ECO:0007669"/>
    <property type="project" value="UniProtKB-KW"/>
</dbReference>
<dbReference type="GO" id="GO:0006417">
    <property type="term" value="P:regulation of translation"/>
    <property type="evidence" value="ECO:0007669"/>
    <property type="project" value="UniProtKB-KW"/>
</dbReference>
<gene>
    <name evidence="11" type="primary">LOC113852206</name>
</gene>
<feature type="compositionally biased region" description="Polar residues" evidence="7">
    <location>
        <begin position="104"/>
        <end position="116"/>
    </location>
</feature>
<dbReference type="SUPFAM" id="SSF101690">
    <property type="entry name" value="PAZ domain"/>
    <property type="match status" value="1"/>
</dbReference>
<dbReference type="SMART" id="SM00949">
    <property type="entry name" value="PAZ"/>
    <property type="match status" value="1"/>
</dbReference>
<dbReference type="PROSITE" id="PS50821">
    <property type="entry name" value="PAZ"/>
    <property type="match status" value="1"/>
</dbReference>
<comment type="similarity">
    <text evidence="1">Belongs to the argonaute family. Ago subfamily.</text>
</comment>
<keyword evidence="5" id="KW-0943">RNA-mediated gene silencing</keyword>
<evidence type="ECO:0000313" key="11">
    <source>
        <dbReference type="RefSeq" id="XP_027338247.1"/>
    </source>
</evidence>
<dbReference type="AlphaFoldDB" id="A0A8B8K397"/>